<proteinExistence type="predicted"/>
<evidence type="ECO:0000256" key="1">
    <source>
        <dbReference type="ARBA" id="ARBA00022741"/>
    </source>
</evidence>
<dbReference type="InterPro" id="IPR050334">
    <property type="entry name" value="Molybdenum_import_ModC"/>
</dbReference>
<evidence type="ECO:0000256" key="2">
    <source>
        <dbReference type="ARBA" id="ARBA00022840"/>
    </source>
</evidence>
<name>A0A410JY01_9BACT</name>
<reference evidence="4 5" key="1">
    <citation type="submission" date="2019-01" db="EMBL/GenBank/DDBJ databases">
        <title>Geovibrio thiophilus DSM 11263, complete genome.</title>
        <authorList>
            <person name="Spring S."/>
            <person name="Bunk B."/>
            <person name="Sproer C."/>
        </authorList>
    </citation>
    <scope>NUCLEOTIDE SEQUENCE [LARGE SCALE GENOMIC DNA]</scope>
    <source>
        <strain evidence="4 5">DSM 11263</strain>
    </source>
</reference>
<organism evidence="4 5">
    <name type="scientific">Geovibrio thiophilus</name>
    <dbReference type="NCBI Taxonomy" id="139438"/>
    <lineage>
        <taxon>Bacteria</taxon>
        <taxon>Pseudomonadati</taxon>
        <taxon>Deferribacterota</taxon>
        <taxon>Deferribacteres</taxon>
        <taxon>Deferribacterales</taxon>
        <taxon>Geovibrionaceae</taxon>
        <taxon>Geovibrio</taxon>
    </lineage>
</organism>
<sequence length="247" mass="27537">MLEIDVKKQLGQTFIDVNVQIPRTGITVFYGHSGAGKTSLINMIAGLLKPDQGRLSVNGKTFFDSDKKFSLPPEKRRCGYIFQDKRLFPYLSVKKNLLFGNGKRESSFGLDEAVRLLGIAHLMKRKPVFLSGGEAQRVAIGRALLSNPEIFLMDEPMSSLDSERKDELIPFIGKLPAASGIPVILVTHSYDEMIRLADYVVVLKGGKAVKCGTVNEVFHKPDKEICPYCSAQFTKKFVTPDRRLRVS</sequence>
<dbReference type="SUPFAM" id="SSF52540">
    <property type="entry name" value="P-loop containing nucleoside triphosphate hydrolases"/>
    <property type="match status" value="1"/>
</dbReference>
<dbReference type="InterPro" id="IPR003439">
    <property type="entry name" value="ABC_transporter-like_ATP-bd"/>
</dbReference>
<evidence type="ECO:0000259" key="3">
    <source>
        <dbReference type="PROSITE" id="PS50893"/>
    </source>
</evidence>
<dbReference type="PROSITE" id="PS50893">
    <property type="entry name" value="ABC_TRANSPORTER_2"/>
    <property type="match status" value="1"/>
</dbReference>
<dbReference type="GO" id="GO:0005524">
    <property type="term" value="F:ATP binding"/>
    <property type="evidence" value="ECO:0007669"/>
    <property type="project" value="UniProtKB-KW"/>
</dbReference>
<evidence type="ECO:0000313" key="5">
    <source>
        <dbReference type="Proteomes" id="UP000287502"/>
    </source>
</evidence>
<dbReference type="Gene3D" id="3.40.50.300">
    <property type="entry name" value="P-loop containing nucleotide triphosphate hydrolases"/>
    <property type="match status" value="1"/>
</dbReference>
<dbReference type="PANTHER" id="PTHR43514">
    <property type="entry name" value="ABC TRANSPORTER I FAMILY MEMBER 10"/>
    <property type="match status" value="1"/>
</dbReference>
<dbReference type="GO" id="GO:0016887">
    <property type="term" value="F:ATP hydrolysis activity"/>
    <property type="evidence" value="ECO:0007669"/>
    <property type="project" value="InterPro"/>
</dbReference>
<gene>
    <name evidence="4" type="ORF">EP073_05725</name>
</gene>
<dbReference type="Proteomes" id="UP000287502">
    <property type="component" value="Chromosome"/>
</dbReference>
<dbReference type="OrthoDB" id="9809450at2"/>
<keyword evidence="2 4" id="KW-0067">ATP-binding</keyword>
<dbReference type="EMBL" id="CP035108">
    <property type="protein sequence ID" value="QAR32921.1"/>
    <property type="molecule type" value="Genomic_DNA"/>
</dbReference>
<dbReference type="Pfam" id="PF00005">
    <property type="entry name" value="ABC_tran"/>
    <property type="match status" value="1"/>
</dbReference>
<dbReference type="PROSITE" id="PS00211">
    <property type="entry name" value="ABC_TRANSPORTER_1"/>
    <property type="match status" value="1"/>
</dbReference>
<keyword evidence="5" id="KW-1185">Reference proteome</keyword>
<dbReference type="RefSeq" id="WP_128466207.1">
    <property type="nucleotide sequence ID" value="NZ_CP035108.1"/>
</dbReference>
<dbReference type="PANTHER" id="PTHR43514:SF4">
    <property type="entry name" value="ABC TRANSPORTER I FAMILY MEMBER 10"/>
    <property type="match status" value="1"/>
</dbReference>
<dbReference type="InterPro" id="IPR017871">
    <property type="entry name" value="ABC_transporter-like_CS"/>
</dbReference>
<dbReference type="InterPro" id="IPR027417">
    <property type="entry name" value="P-loop_NTPase"/>
</dbReference>
<evidence type="ECO:0000313" key="4">
    <source>
        <dbReference type="EMBL" id="QAR32921.1"/>
    </source>
</evidence>
<dbReference type="AlphaFoldDB" id="A0A410JY01"/>
<keyword evidence="1" id="KW-0547">Nucleotide-binding</keyword>
<feature type="domain" description="ABC transporter" evidence="3">
    <location>
        <begin position="1"/>
        <end position="230"/>
    </location>
</feature>
<accession>A0A410JY01</accession>
<dbReference type="SMART" id="SM00382">
    <property type="entry name" value="AAA"/>
    <property type="match status" value="1"/>
</dbReference>
<dbReference type="InterPro" id="IPR003593">
    <property type="entry name" value="AAA+_ATPase"/>
</dbReference>
<dbReference type="KEGG" id="gtl:EP073_05725"/>
<protein>
    <submittedName>
        <fullName evidence="4">ATP-binding cassette domain-containing protein</fullName>
    </submittedName>
</protein>